<protein>
    <submittedName>
        <fullName evidence="1">Uncharacterized protein</fullName>
    </submittedName>
</protein>
<organism evidence="1 2">
    <name type="scientific">Elysia crispata</name>
    <name type="common">lettuce slug</name>
    <dbReference type="NCBI Taxonomy" id="231223"/>
    <lineage>
        <taxon>Eukaryota</taxon>
        <taxon>Metazoa</taxon>
        <taxon>Spiralia</taxon>
        <taxon>Lophotrochozoa</taxon>
        <taxon>Mollusca</taxon>
        <taxon>Gastropoda</taxon>
        <taxon>Heterobranchia</taxon>
        <taxon>Euthyneura</taxon>
        <taxon>Panpulmonata</taxon>
        <taxon>Sacoglossa</taxon>
        <taxon>Placobranchoidea</taxon>
        <taxon>Plakobranchidae</taxon>
        <taxon>Elysia</taxon>
    </lineage>
</organism>
<reference evidence="1" key="1">
    <citation type="journal article" date="2023" name="G3 (Bethesda)">
        <title>A reference genome for the long-term kleptoplast-retaining sea slug Elysia crispata morphotype clarki.</title>
        <authorList>
            <person name="Eastman K.E."/>
            <person name="Pendleton A.L."/>
            <person name="Shaikh M.A."/>
            <person name="Suttiyut T."/>
            <person name="Ogas R."/>
            <person name="Tomko P."/>
            <person name="Gavelis G."/>
            <person name="Widhalm J.R."/>
            <person name="Wisecaver J.H."/>
        </authorList>
    </citation>
    <scope>NUCLEOTIDE SEQUENCE</scope>
    <source>
        <strain evidence="1">ECLA1</strain>
    </source>
</reference>
<dbReference type="AlphaFoldDB" id="A0AAE1CMJ8"/>
<comment type="caution">
    <text evidence="1">The sequence shown here is derived from an EMBL/GenBank/DDBJ whole genome shotgun (WGS) entry which is preliminary data.</text>
</comment>
<evidence type="ECO:0000313" key="1">
    <source>
        <dbReference type="EMBL" id="KAK3712077.1"/>
    </source>
</evidence>
<name>A0AAE1CMJ8_9GAST</name>
<evidence type="ECO:0000313" key="2">
    <source>
        <dbReference type="Proteomes" id="UP001283361"/>
    </source>
</evidence>
<dbReference type="Proteomes" id="UP001283361">
    <property type="component" value="Unassembled WGS sequence"/>
</dbReference>
<dbReference type="EMBL" id="JAWDGP010007590">
    <property type="protein sequence ID" value="KAK3712077.1"/>
    <property type="molecule type" value="Genomic_DNA"/>
</dbReference>
<proteinExistence type="predicted"/>
<keyword evidence="2" id="KW-1185">Reference proteome</keyword>
<gene>
    <name evidence="1" type="ORF">RRG08_050098</name>
</gene>
<sequence>MSPDISEHTAIPEFVDLPQHELTRYVEKLEPSAVRDYVTGNMDMTAGRSWDVVGAASTILAKKSDTAHLGGGALLRWCTKAQARLCCLTYIDFESFTRTILA</sequence>
<accession>A0AAE1CMJ8</accession>